<keyword evidence="1" id="KW-0472">Membrane</keyword>
<comment type="caution">
    <text evidence="2">The sequence shown here is derived from an EMBL/GenBank/DDBJ whole genome shotgun (WGS) entry which is preliminary data.</text>
</comment>
<keyword evidence="3" id="KW-1185">Reference proteome</keyword>
<dbReference type="Proteomes" id="UP000254266">
    <property type="component" value="Unassembled WGS sequence"/>
</dbReference>
<dbReference type="EMBL" id="QFXC01000011">
    <property type="protein sequence ID" value="RDH83084.1"/>
    <property type="molecule type" value="Genomic_DNA"/>
</dbReference>
<dbReference type="AlphaFoldDB" id="A0A370DFE3"/>
<organism evidence="2 3">
    <name type="scientific">endosymbiont of Galathealinum brachiosum</name>
    <dbReference type="NCBI Taxonomy" id="2200906"/>
    <lineage>
        <taxon>Bacteria</taxon>
        <taxon>Pseudomonadati</taxon>
        <taxon>Pseudomonadota</taxon>
        <taxon>Gammaproteobacteria</taxon>
        <taxon>sulfur-oxidizing symbionts</taxon>
    </lineage>
</organism>
<evidence type="ECO:0000313" key="3">
    <source>
        <dbReference type="Proteomes" id="UP000254266"/>
    </source>
</evidence>
<keyword evidence="1" id="KW-0812">Transmembrane</keyword>
<gene>
    <name evidence="2" type="ORF">DIZ80_12560</name>
</gene>
<keyword evidence="1" id="KW-1133">Transmembrane helix</keyword>
<reference evidence="2 3" key="1">
    <citation type="journal article" date="2018" name="ISME J.">
        <title>Endosymbiont genomes yield clues of tubeworm success.</title>
        <authorList>
            <person name="Li Y."/>
            <person name="Liles M.R."/>
            <person name="Halanych K.M."/>
        </authorList>
    </citation>
    <scope>NUCLEOTIDE SEQUENCE [LARGE SCALE GENOMIC DNA]</scope>
    <source>
        <strain evidence="2">A1464</strain>
    </source>
</reference>
<proteinExistence type="predicted"/>
<accession>A0A370DFE3</accession>
<feature type="transmembrane region" description="Helical" evidence="1">
    <location>
        <begin position="45"/>
        <end position="62"/>
    </location>
</feature>
<evidence type="ECO:0000256" key="1">
    <source>
        <dbReference type="SAM" id="Phobius"/>
    </source>
</evidence>
<name>A0A370DFE3_9GAMM</name>
<sequence length="147" mass="16862">MEQMTSEISKYHSYQQRFIKLNTILICLFCLPFILFIPLFPISQLFALSLILIVLFLLKKAYPELCKQNWIRRIGSFMQMAFIAAIIETLFVYGLLSVFSLGFESHEKDAAIMGIPVILIGAGQVVALILLMINYLFKAYLYPPDEV</sequence>
<evidence type="ECO:0000313" key="2">
    <source>
        <dbReference type="EMBL" id="RDH83084.1"/>
    </source>
</evidence>
<feature type="transmembrane region" description="Helical" evidence="1">
    <location>
        <begin position="74"/>
        <end position="99"/>
    </location>
</feature>
<feature type="transmembrane region" description="Helical" evidence="1">
    <location>
        <begin position="21"/>
        <end position="39"/>
    </location>
</feature>
<feature type="transmembrane region" description="Helical" evidence="1">
    <location>
        <begin position="111"/>
        <end position="137"/>
    </location>
</feature>
<protein>
    <submittedName>
        <fullName evidence="2">Uncharacterized protein</fullName>
    </submittedName>
</protein>